<organism evidence="3 4">
    <name type="scientific">Heliomicrobium undosum</name>
    <dbReference type="NCBI Taxonomy" id="121734"/>
    <lineage>
        <taxon>Bacteria</taxon>
        <taxon>Bacillati</taxon>
        <taxon>Bacillota</taxon>
        <taxon>Clostridia</taxon>
        <taxon>Eubacteriales</taxon>
        <taxon>Heliobacteriaceae</taxon>
        <taxon>Heliomicrobium</taxon>
    </lineage>
</organism>
<evidence type="ECO:0000256" key="1">
    <source>
        <dbReference type="ARBA" id="ARBA00023118"/>
    </source>
</evidence>
<dbReference type="PANTHER" id="PTHR35579">
    <property type="entry name" value="CRISPR SYSTEM CMS ENDORIBONUCLEASE CSM3"/>
    <property type="match status" value="1"/>
</dbReference>
<evidence type="ECO:0000313" key="4">
    <source>
        <dbReference type="Proteomes" id="UP000463470"/>
    </source>
</evidence>
<dbReference type="GO" id="GO:0051607">
    <property type="term" value="P:defense response to virus"/>
    <property type="evidence" value="ECO:0007669"/>
    <property type="project" value="UniProtKB-KW"/>
</dbReference>
<comment type="caution">
    <text evidence="3">The sequence shown here is derived from an EMBL/GenBank/DDBJ whole genome shotgun (WGS) entry which is preliminary data.</text>
</comment>
<dbReference type="EMBL" id="WXEY01000016">
    <property type="protein sequence ID" value="MZP30620.1"/>
    <property type="molecule type" value="Genomic_DNA"/>
</dbReference>
<dbReference type="AlphaFoldDB" id="A0A845L7K9"/>
<protein>
    <submittedName>
        <fullName evidence="3">CRISPR-associated protein</fullName>
    </submittedName>
</protein>
<proteinExistence type="predicted"/>
<dbReference type="Pfam" id="PF03787">
    <property type="entry name" value="RAMPs"/>
    <property type="match status" value="1"/>
</dbReference>
<dbReference type="PANTHER" id="PTHR35579:SF3">
    <property type="entry name" value="CRISPR SYSTEM CMS ENDORIBONUCLEASE CSM3"/>
    <property type="match status" value="1"/>
</dbReference>
<evidence type="ECO:0000259" key="2">
    <source>
        <dbReference type="Pfam" id="PF03787"/>
    </source>
</evidence>
<dbReference type="Proteomes" id="UP000463470">
    <property type="component" value="Unassembled WGS sequence"/>
</dbReference>
<reference evidence="3 4" key="1">
    <citation type="submission" date="2020-01" db="EMBL/GenBank/DDBJ databases">
        <title>Whole-genome sequence of Heliobacterium undosum DSM 13378.</title>
        <authorList>
            <person name="Kyndt J.A."/>
            <person name="Meyer T.E."/>
        </authorList>
    </citation>
    <scope>NUCLEOTIDE SEQUENCE [LARGE SCALE GENOMIC DNA]</scope>
    <source>
        <strain evidence="3 4">DSM 13378</strain>
    </source>
</reference>
<name>A0A845L7K9_9FIRM</name>
<gene>
    <name evidence="3" type="ORF">GTO91_12940</name>
</gene>
<dbReference type="OrthoDB" id="5242922at2"/>
<feature type="domain" description="CRISPR type III-associated protein" evidence="2">
    <location>
        <begin position="15"/>
        <end position="209"/>
    </location>
</feature>
<dbReference type="RefSeq" id="WP_161259141.1">
    <property type="nucleotide sequence ID" value="NZ_WXEY01000016.1"/>
</dbReference>
<keyword evidence="4" id="KW-1185">Reference proteome</keyword>
<dbReference type="InterPro" id="IPR052216">
    <property type="entry name" value="CRISPR_Csm3_endoribonuclease"/>
</dbReference>
<accession>A0A845L7K9</accession>
<dbReference type="InterPro" id="IPR005537">
    <property type="entry name" value="RAMP_III_fam"/>
</dbReference>
<sequence length="295" mass="33478">MFKELRNEARCTFQLKTASPLLIKGPSEPGLDPLLPDMRFVRTRNGSKSQPFIPGSSLKGVFRNRAEQVISAILRGLDMKVLPLGDNAWKDKMKNRDGRQRYYLSDPVIQLFGQQYLAGRAAFRDAFPVDGEPLMMGERSHVMINRITGGAQGKGLFNPEVVEEGTFAAEVVITNFACWQLMLFGYLLKDLDEGYMLLGTATTRGYGRVQVANAEVSIRDYRHYKSADEVRNRIVGYEDGDQKDEVACEGLLYTKKGYRWETTLSGYDWLMKLPLDLRESMENLQRKQKEVVRGG</sequence>
<keyword evidence="1" id="KW-0051">Antiviral defense</keyword>
<evidence type="ECO:0000313" key="3">
    <source>
        <dbReference type="EMBL" id="MZP30620.1"/>
    </source>
</evidence>